<sequence>MISICHININSITKNKVELLARFYKYDVISVNETNQKSERPFSLLDYNIFRNDRVKKAGGGVLLAVKEHIKCREIINKTTHKNEIIAVQIETLLYKSILISSINVAPTAKIEMKIFQELYNINSNCIIVGDLNATISEMGSTKTNARGKQLQELLNEGSQPLLSFITNVETHPTIDSINGHKPLTFDIQIGAEPKPTSPRLSLNFKEAKWTKFRSKLDQQLILWNNDLSLNSPLDIEDYSMFITDSIMLATKEAVPTSTPTSKSYALSEAFKSLITLKHQAYRRWKRAGDNIDKCQYYNSKILLTNSLRNDRRDNLSKLMSSLCHKKMYSDKVLLIVRKFHSKRVKQTFTSSMTYNNTTTTSNKEKADLFADYFENDVYSYTDDTLPFHD</sequence>
<name>A0A821A1M7_9BILA</name>
<evidence type="ECO:0000313" key="3">
    <source>
        <dbReference type="EMBL" id="CAF4571429.1"/>
    </source>
</evidence>
<feature type="domain" description="Endonuclease/exonuclease/phosphatase" evidence="1">
    <location>
        <begin position="7"/>
        <end position="173"/>
    </location>
</feature>
<reference evidence="3" key="1">
    <citation type="submission" date="2021-02" db="EMBL/GenBank/DDBJ databases">
        <authorList>
            <person name="Nowell W R."/>
        </authorList>
    </citation>
    <scope>NUCLEOTIDE SEQUENCE</scope>
</reference>
<dbReference type="Proteomes" id="UP000663825">
    <property type="component" value="Unassembled WGS sequence"/>
</dbReference>
<accession>A0A821A1M7</accession>
<protein>
    <recommendedName>
        <fullName evidence="1">Endonuclease/exonuclease/phosphatase domain-containing protein</fullName>
    </recommendedName>
</protein>
<dbReference type="Proteomes" id="UP000663851">
    <property type="component" value="Unassembled WGS sequence"/>
</dbReference>
<organism evidence="3 4">
    <name type="scientific">Rotaria socialis</name>
    <dbReference type="NCBI Taxonomy" id="392032"/>
    <lineage>
        <taxon>Eukaryota</taxon>
        <taxon>Metazoa</taxon>
        <taxon>Spiralia</taxon>
        <taxon>Gnathifera</taxon>
        <taxon>Rotifera</taxon>
        <taxon>Eurotatoria</taxon>
        <taxon>Bdelloidea</taxon>
        <taxon>Philodinida</taxon>
        <taxon>Philodinidae</taxon>
        <taxon>Rotaria</taxon>
    </lineage>
</organism>
<evidence type="ECO:0000313" key="4">
    <source>
        <dbReference type="Proteomes" id="UP000663851"/>
    </source>
</evidence>
<dbReference type="InterPro" id="IPR005135">
    <property type="entry name" value="Endo/exonuclease/phosphatase"/>
</dbReference>
<dbReference type="AlphaFoldDB" id="A0A821A1M7"/>
<evidence type="ECO:0000313" key="2">
    <source>
        <dbReference type="EMBL" id="CAF3288623.1"/>
    </source>
</evidence>
<dbReference type="Pfam" id="PF03372">
    <property type="entry name" value="Exo_endo_phos"/>
    <property type="match status" value="1"/>
</dbReference>
<comment type="caution">
    <text evidence="3">The sequence shown here is derived from an EMBL/GenBank/DDBJ whole genome shotgun (WGS) entry which is preliminary data.</text>
</comment>
<dbReference type="GO" id="GO:0003824">
    <property type="term" value="F:catalytic activity"/>
    <property type="evidence" value="ECO:0007669"/>
    <property type="project" value="InterPro"/>
</dbReference>
<evidence type="ECO:0000259" key="1">
    <source>
        <dbReference type="Pfam" id="PF03372"/>
    </source>
</evidence>
<dbReference type="EMBL" id="CAJNXB010002933">
    <property type="protein sequence ID" value="CAF3288623.1"/>
    <property type="molecule type" value="Genomic_DNA"/>
</dbReference>
<dbReference type="OrthoDB" id="410155at2759"/>
<gene>
    <name evidence="3" type="ORF">HFQ381_LOCUS32029</name>
    <name evidence="2" type="ORF">TIS948_LOCUS17377</name>
</gene>
<dbReference type="InterPro" id="IPR036691">
    <property type="entry name" value="Endo/exonu/phosph_ase_sf"/>
</dbReference>
<dbReference type="Gene3D" id="3.60.10.10">
    <property type="entry name" value="Endonuclease/exonuclease/phosphatase"/>
    <property type="match status" value="1"/>
</dbReference>
<dbReference type="EMBL" id="CAJOBO010007226">
    <property type="protein sequence ID" value="CAF4571429.1"/>
    <property type="molecule type" value="Genomic_DNA"/>
</dbReference>
<dbReference type="SUPFAM" id="SSF56219">
    <property type="entry name" value="DNase I-like"/>
    <property type="match status" value="1"/>
</dbReference>
<proteinExistence type="predicted"/>